<dbReference type="PANTHER" id="PTHR42714:SF2">
    <property type="entry name" value="TRNA MODIFICATION GTPASE GTPBP3, MITOCHONDRIAL"/>
    <property type="match status" value="1"/>
</dbReference>
<dbReference type="InterPro" id="IPR004520">
    <property type="entry name" value="GTPase_MnmE"/>
</dbReference>
<evidence type="ECO:0000313" key="8">
    <source>
        <dbReference type="EMBL" id="CAF0713501.1"/>
    </source>
</evidence>
<comment type="similarity">
    <text evidence="2 6">Belongs to the TRAFAC class TrmE-Era-EngA-EngB-Septin-like GTPase superfamily. TrmE GTPase family.</text>
</comment>
<feature type="domain" description="TrmE-type G" evidence="7">
    <location>
        <begin position="245"/>
        <end position="439"/>
    </location>
</feature>
<comment type="subcellular location">
    <subcellularLocation>
        <location evidence="1">Mitochondrion</location>
    </subcellularLocation>
</comment>
<dbReference type="NCBIfam" id="TIGR00231">
    <property type="entry name" value="small_GTP"/>
    <property type="match status" value="1"/>
</dbReference>
<reference evidence="8" key="1">
    <citation type="submission" date="2021-02" db="EMBL/GenBank/DDBJ databases">
        <authorList>
            <person name="Nowell W R."/>
        </authorList>
    </citation>
    <scope>NUCLEOTIDE SEQUENCE</scope>
    <source>
        <strain evidence="8">Ploen Becks lab</strain>
    </source>
</reference>
<evidence type="ECO:0000256" key="3">
    <source>
        <dbReference type="ARBA" id="ARBA00022694"/>
    </source>
</evidence>
<protein>
    <recommendedName>
        <fullName evidence="7">TrmE-type G domain-containing protein</fullName>
    </recommendedName>
</protein>
<dbReference type="NCBIfam" id="NF003661">
    <property type="entry name" value="PRK05291.1-3"/>
    <property type="match status" value="1"/>
</dbReference>
<evidence type="ECO:0000256" key="1">
    <source>
        <dbReference type="ARBA" id="ARBA00004173"/>
    </source>
</evidence>
<keyword evidence="9" id="KW-1185">Reference proteome</keyword>
<dbReference type="GO" id="GO:0030488">
    <property type="term" value="P:tRNA methylation"/>
    <property type="evidence" value="ECO:0007669"/>
    <property type="project" value="TreeGrafter"/>
</dbReference>
<dbReference type="InterPro" id="IPR027266">
    <property type="entry name" value="TrmE/GcvT-like"/>
</dbReference>
<evidence type="ECO:0000259" key="7">
    <source>
        <dbReference type="PROSITE" id="PS51709"/>
    </source>
</evidence>
<dbReference type="InterPro" id="IPR025867">
    <property type="entry name" value="MnmE_helical"/>
</dbReference>
<dbReference type="EMBL" id="CAJNOC010000084">
    <property type="protein sequence ID" value="CAF0713501.1"/>
    <property type="molecule type" value="Genomic_DNA"/>
</dbReference>
<dbReference type="GO" id="GO:0005739">
    <property type="term" value="C:mitochondrion"/>
    <property type="evidence" value="ECO:0007669"/>
    <property type="project" value="UniProtKB-SubCell"/>
</dbReference>
<dbReference type="Proteomes" id="UP000663879">
    <property type="component" value="Unassembled WGS sequence"/>
</dbReference>
<dbReference type="Pfam" id="PF01926">
    <property type="entry name" value="MMR_HSR1"/>
    <property type="match status" value="1"/>
</dbReference>
<dbReference type="SUPFAM" id="SSF52540">
    <property type="entry name" value="P-loop containing nucleoside triphosphate hydrolases"/>
    <property type="match status" value="1"/>
</dbReference>
<dbReference type="CDD" id="cd14858">
    <property type="entry name" value="TrmE_N"/>
    <property type="match status" value="1"/>
</dbReference>
<evidence type="ECO:0000256" key="6">
    <source>
        <dbReference type="RuleBase" id="RU003313"/>
    </source>
</evidence>
<dbReference type="InterPro" id="IPR006073">
    <property type="entry name" value="GTP-bd"/>
</dbReference>
<dbReference type="SUPFAM" id="SSF116878">
    <property type="entry name" value="TrmE connector domain"/>
    <property type="match status" value="1"/>
</dbReference>
<accession>A0A813MAZ5</accession>
<evidence type="ECO:0000256" key="2">
    <source>
        <dbReference type="ARBA" id="ARBA00011043"/>
    </source>
</evidence>
<organism evidence="8 9">
    <name type="scientific">Brachionus calyciflorus</name>
    <dbReference type="NCBI Taxonomy" id="104777"/>
    <lineage>
        <taxon>Eukaryota</taxon>
        <taxon>Metazoa</taxon>
        <taxon>Spiralia</taxon>
        <taxon>Gnathifera</taxon>
        <taxon>Rotifera</taxon>
        <taxon>Eurotatoria</taxon>
        <taxon>Monogononta</taxon>
        <taxon>Pseudotrocha</taxon>
        <taxon>Ploima</taxon>
        <taxon>Brachionidae</taxon>
        <taxon>Brachionus</taxon>
    </lineage>
</organism>
<evidence type="ECO:0000256" key="5">
    <source>
        <dbReference type="ARBA" id="ARBA00023134"/>
    </source>
</evidence>
<name>A0A813MAZ5_9BILA</name>
<keyword evidence="3 6" id="KW-0819">tRNA processing</keyword>
<dbReference type="InterPro" id="IPR018948">
    <property type="entry name" value="GTP-bd_TrmE_N"/>
</dbReference>
<keyword evidence="4 6" id="KW-0547">Nucleotide-binding</keyword>
<dbReference type="Gene3D" id="1.20.120.430">
    <property type="entry name" value="tRNA modification GTPase MnmE domain 2"/>
    <property type="match status" value="1"/>
</dbReference>
<keyword evidence="5 6" id="KW-0342">GTP-binding</keyword>
<dbReference type="InterPro" id="IPR027368">
    <property type="entry name" value="MnmE_dom2"/>
</dbReference>
<dbReference type="InterPro" id="IPR027417">
    <property type="entry name" value="P-loop_NTPase"/>
</dbReference>
<dbReference type="PROSITE" id="PS51709">
    <property type="entry name" value="G_TRME"/>
    <property type="match status" value="1"/>
</dbReference>
<dbReference type="PANTHER" id="PTHR42714">
    <property type="entry name" value="TRNA MODIFICATION GTPASE GTPBP3"/>
    <property type="match status" value="1"/>
</dbReference>
<gene>
    <name evidence="8" type="ORF">OXX778_LOCUS1342</name>
</gene>
<dbReference type="PRINTS" id="PR00326">
    <property type="entry name" value="GTP1OBG"/>
</dbReference>
<dbReference type="InterPro" id="IPR031168">
    <property type="entry name" value="G_TrmE"/>
</dbReference>
<evidence type="ECO:0000313" key="9">
    <source>
        <dbReference type="Proteomes" id="UP000663879"/>
    </source>
</evidence>
<dbReference type="GO" id="GO:0002098">
    <property type="term" value="P:tRNA wobble uridine modification"/>
    <property type="evidence" value="ECO:0007669"/>
    <property type="project" value="TreeGrafter"/>
</dbReference>
<dbReference type="Pfam" id="PF10396">
    <property type="entry name" value="TrmE_N"/>
    <property type="match status" value="1"/>
</dbReference>
<dbReference type="FunFam" id="3.30.1360.120:FF:000007">
    <property type="entry name" value="tRNA modification GTPase GTPBP3, mitochondrial"/>
    <property type="match status" value="1"/>
</dbReference>
<dbReference type="HAMAP" id="MF_00379">
    <property type="entry name" value="GTPase_MnmE"/>
    <property type="match status" value="1"/>
</dbReference>
<evidence type="ECO:0000256" key="4">
    <source>
        <dbReference type="ARBA" id="ARBA00022741"/>
    </source>
</evidence>
<dbReference type="NCBIfam" id="TIGR00450">
    <property type="entry name" value="mnmE_trmE_thdF"/>
    <property type="match status" value="1"/>
</dbReference>
<dbReference type="GO" id="GO:0003924">
    <property type="term" value="F:GTPase activity"/>
    <property type="evidence" value="ECO:0007669"/>
    <property type="project" value="InterPro"/>
</dbReference>
<dbReference type="GO" id="GO:0005525">
    <property type="term" value="F:GTP binding"/>
    <property type="evidence" value="ECO:0007669"/>
    <property type="project" value="UniProtKB-KW"/>
</dbReference>
<dbReference type="CDD" id="cd04164">
    <property type="entry name" value="trmE"/>
    <property type="match status" value="1"/>
</dbReference>
<dbReference type="Gene3D" id="3.40.50.300">
    <property type="entry name" value="P-loop containing nucleotide triphosphate hydrolases"/>
    <property type="match status" value="1"/>
</dbReference>
<sequence>MSLFKKLSLTNIITLNKSFKTFSPQNASTIYALTSGSNQKCGVAVIRVSGKSTIEALLKLTKKTQNIYSPRKMYLRDLYHPLSNDKIDKSLVVWFKEPKSFTGEDVCEFHVHGGPAVVSSLLNALSTFDDFRYAEPGEFSRRAFVNGQMDLVEIEGLADLVNAETEMQRKQALSQMEGNLSKIYKEWRSSIIKCLANVEAYIDFNEEENVEDDVLDVVEVMVNNLIKSILSHLNDNRRGERLRNGVRVAIIGQPNAGKSSLLNAICKRPTAIVSPIPGTTRDIIESALNIGGYPIVLVDTAGLRETSDLIEIEGVKRAFSNIESSDVLIIVIDVNQHLDSIMKKGFVNFLNDHLEEKFGSYVKSLRNEDTSFGFQKWLNGKEIIISLNKKDLLNQTQLSELNEKLNLNGEQISLNRISCINENNNDIDELLNQLKSKVSNLCSNGMSESPSLTQQRHRDMLTKCLKSLESYLIKRKKEEDLVLAAEELRLAVRWLGTITGHVSTEQILDVIFKDFCIGK</sequence>
<dbReference type="AlphaFoldDB" id="A0A813MAZ5"/>
<dbReference type="InterPro" id="IPR005225">
    <property type="entry name" value="Small_GTP-bd"/>
</dbReference>
<comment type="caution">
    <text evidence="8">The sequence shown here is derived from an EMBL/GenBank/DDBJ whole genome shotgun (WGS) entry which is preliminary data.</text>
</comment>
<dbReference type="Gene3D" id="3.30.1360.120">
    <property type="entry name" value="Probable tRNA modification gtpase trme, domain 1"/>
    <property type="match status" value="1"/>
</dbReference>
<proteinExistence type="inferred from homology"/>
<dbReference type="OrthoDB" id="188276at2759"/>
<dbReference type="Pfam" id="PF12631">
    <property type="entry name" value="MnmE_helical"/>
    <property type="match status" value="1"/>
</dbReference>